<feature type="region of interest" description="Disordered" evidence="1">
    <location>
        <begin position="143"/>
        <end position="209"/>
    </location>
</feature>
<dbReference type="Proteomes" id="UP000559027">
    <property type="component" value="Unassembled WGS sequence"/>
</dbReference>
<feature type="compositionally biased region" description="Polar residues" evidence="1">
    <location>
        <begin position="55"/>
        <end position="65"/>
    </location>
</feature>
<reference evidence="2 3" key="1">
    <citation type="journal article" date="2020" name="ISME J.">
        <title>Uncovering the hidden diversity of litter-decomposition mechanisms in mushroom-forming fungi.</title>
        <authorList>
            <person name="Floudas D."/>
            <person name="Bentzer J."/>
            <person name="Ahren D."/>
            <person name="Johansson T."/>
            <person name="Persson P."/>
            <person name="Tunlid A."/>
        </authorList>
    </citation>
    <scope>NUCLEOTIDE SEQUENCE [LARGE SCALE GENOMIC DNA]</scope>
    <source>
        <strain evidence="2 3">CBS 146.42</strain>
    </source>
</reference>
<feature type="compositionally biased region" description="Polar residues" evidence="1">
    <location>
        <begin position="10"/>
        <end position="23"/>
    </location>
</feature>
<comment type="caution">
    <text evidence="2">The sequence shown here is derived from an EMBL/GenBank/DDBJ whole genome shotgun (WGS) entry which is preliminary data.</text>
</comment>
<dbReference type="OrthoDB" id="3133286at2759"/>
<feature type="compositionally biased region" description="Polar residues" evidence="1">
    <location>
        <begin position="32"/>
        <end position="43"/>
    </location>
</feature>
<gene>
    <name evidence="2" type="ORF">D9756_006304</name>
</gene>
<name>A0A8H5D286_9AGAR</name>
<dbReference type="AlphaFoldDB" id="A0A8H5D286"/>
<dbReference type="InterPro" id="IPR043519">
    <property type="entry name" value="NT_sf"/>
</dbReference>
<protein>
    <submittedName>
        <fullName evidence="2">Uncharacterized protein</fullName>
    </submittedName>
</protein>
<evidence type="ECO:0000313" key="3">
    <source>
        <dbReference type="Proteomes" id="UP000559027"/>
    </source>
</evidence>
<dbReference type="SUPFAM" id="SSF81301">
    <property type="entry name" value="Nucleotidyltransferase"/>
    <property type="match status" value="1"/>
</dbReference>
<feature type="region of interest" description="Disordered" evidence="1">
    <location>
        <begin position="1"/>
        <end position="113"/>
    </location>
</feature>
<keyword evidence="3" id="KW-1185">Reference proteome</keyword>
<dbReference type="EMBL" id="JAACJO010000011">
    <property type="protein sequence ID" value="KAF5352339.1"/>
    <property type="molecule type" value="Genomic_DNA"/>
</dbReference>
<proteinExistence type="predicted"/>
<organism evidence="2 3">
    <name type="scientific">Leucocoprinus leucothites</name>
    <dbReference type="NCBI Taxonomy" id="201217"/>
    <lineage>
        <taxon>Eukaryota</taxon>
        <taxon>Fungi</taxon>
        <taxon>Dikarya</taxon>
        <taxon>Basidiomycota</taxon>
        <taxon>Agaricomycotina</taxon>
        <taxon>Agaricomycetes</taxon>
        <taxon>Agaricomycetidae</taxon>
        <taxon>Agaricales</taxon>
        <taxon>Agaricineae</taxon>
        <taxon>Agaricaceae</taxon>
        <taxon>Leucocoprinus</taxon>
    </lineage>
</organism>
<evidence type="ECO:0000313" key="2">
    <source>
        <dbReference type="EMBL" id="KAF5352339.1"/>
    </source>
</evidence>
<sequence length="466" mass="51397">MESVPAQPAVASSTAQPLPSLNRFTRRRNQQRELQASQSSNSPVDGGKQVRKSNQRNYAPPQTSAGVGIVDSATSALASVSLRPPPSVQVAQPRGGNKTRPLRRRAPAPAPAAEVVTYAPAPASVIVRQEALRRLNAAKNNRVNKAKARVAPTGGPNLPAVPQAPGSESHIVQTTPSFALSAQSAGSSGPRRQLRHEKPPAVPLTPEEKAAKTALKKEQKRLQKERKKEEHYKLVLAAADATITALSKHGISCATFGSLACKLYGDFREPKDVDMLIIQQPENARTAEEVKALIVDTNPSHFYLKLPRDPTAPYRILYYSSGKRWGDCKVDILTSGTMYLPDLSPLSSQSYITTISGIPLVPFSLLLLHKLQGWSDHIASTEEHKRRKHVQDAADVRRLLAMEEKIEEVKRTRPWNDSELFCEEFRELTKKRVKEYCEAFPKRAEAWELLGFDTVYTISSDLDLTV</sequence>
<evidence type="ECO:0000256" key="1">
    <source>
        <dbReference type="SAM" id="MobiDB-lite"/>
    </source>
</evidence>
<accession>A0A8H5D286</accession>
<feature type="compositionally biased region" description="Polar residues" evidence="1">
    <location>
        <begin position="170"/>
        <end position="187"/>
    </location>
</feature>